<evidence type="ECO:0000256" key="1">
    <source>
        <dbReference type="SAM" id="MobiDB-lite"/>
    </source>
</evidence>
<organism evidence="3 4">
    <name type="scientific">Steinernema hermaphroditum</name>
    <dbReference type="NCBI Taxonomy" id="289476"/>
    <lineage>
        <taxon>Eukaryota</taxon>
        <taxon>Metazoa</taxon>
        <taxon>Ecdysozoa</taxon>
        <taxon>Nematoda</taxon>
        <taxon>Chromadorea</taxon>
        <taxon>Rhabditida</taxon>
        <taxon>Tylenchina</taxon>
        <taxon>Panagrolaimomorpha</taxon>
        <taxon>Strongyloidoidea</taxon>
        <taxon>Steinernematidae</taxon>
        <taxon>Steinernema</taxon>
    </lineage>
</organism>
<evidence type="ECO:0000313" key="3">
    <source>
        <dbReference type="EMBL" id="KAK0403756.1"/>
    </source>
</evidence>
<dbReference type="EMBL" id="JAUCMV010000004">
    <property type="protein sequence ID" value="KAK0403756.1"/>
    <property type="molecule type" value="Genomic_DNA"/>
</dbReference>
<feature type="region of interest" description="Disordered" evidence="1">
    <location>
        <begin position="152"/>
        <end position="295"/>
    </location>
</feature>
<protein>
    <submittedName>
        <fullName evidence="3">Uncharacterized protein</fullName>
    </submittedName>
</protein>
<evidence type="ECO:0000313" key="4">
    <source>
        <dbReference type="Proteomes" id="UP001175271"/>
    </source>
</evidence>
<feature type="signal peptide" evidence="2">
    <location>
        <begin position="1"/>
        <end position="16"/>
    </location>
</feature>
<gene>
    <name evidence="3" type="ORF">QR680_017110</name>
</gene>
<evidence type="ECO:0000256" key="2">
    <source>
        <dbReference type="SAM" id="SignalP"/>
    </source>
</evidence>
<keyword evidence="2" id="KW-0732">Signal</keyword>
<accession>A0AA39LN23</accession>
<keyword evidence="4" id="KW-1185">Reference proteome</keyword>
<feature type="compositionally biased region" description="Pro residues" evidence="1">
    <location>
        <begin position="162"/>
        <end position="195"/>
    </location>
</feature>
<comment type="caution">
    <text evidence="3">The sequence shown here is derived from an EMBL/GenBank/DDBJ whole genome shotgun (WGS) entry which is preliminary data.</text>
</comment>
<dbReference type="Proteomes" id="UP001175271">
    <property type="component" value="Unassembled WGS sequence"/>
</dbReference>
<reference evidence="3" key="1">
    <citation type="submission" date="2023-06" db="EMBL/GenBank/DDBJ databases">
        <title>Genomic analysis of the entomopathogenic nematode Steinernema hermaphroditum.</title>
        <authorList>
            <person name="Schwarz E.M."/>
            <person name="Heppert J.K."/>
            <person name="Baniya A."/>
            <person name="Schwartz H.T."/>
            <person name="Tan C.-H."/>
            <person name="Antoshechkin I."/>
            <person name="Sternberg P.W."/>
            <person name="Goodrich-Blair H."/>
            <person name="Dillman A.R."/>
        </authorList>
    </citation>
    <scope>NUCLEOTIDE SEQUENCE</scope>
    <source>
        <strain evidence="3">PS9179</strain>
        <tissue evidence="3">Whole animal</tissue>
    </source>
</reference>
<feature type="chain" id="PRO_5041239020" evidence="2">
    <location>
        <begin position="17"/>
        <end position="295"/>
    </location>
</feature>
<feature type="compositionally biased region" description="Polar residues" evidence="1">
    <location>
        <begin position="278"/>
        <end position="288"/>
    </location>
</feature>
<proteinExistence type="predicted"/>
<sequence>MRPLLLLAAVFSTALSVRILTCHFTMRDFFGNYVDVMRKCPPGTSYCAARVINSTGWNSLVIDYFDWYCENEKNISRHLRTSTPPPEGCYTYAPNHEEHVCFCDRDFCNEKTVVEGIFLRHVEREEKFHAQRMRELALQEQFLRHQKFVQHPHRRPLHQIQVPPPPPPPDAVVLQNPPPPPPPPPTAHAPPPPPATVTKRPPHARRPPNAPVVSAENALPPQADVRHVGITVTRVGDTEHPDEEGAQLTSDAYGDEVATLTPVEPEVRELSSAEMASKHSSPKATQKATRTRRIQ</sequence>
<name>A0AA39LN23_9BILA</name>
<dbReference type="AlphaFoldDB" id="A0AA39LN23"/>